<name>A0A507AZM6_9PEZI</name>
<proteinExistence type="predicted"/>
<dbReference type="InParanoid" id="A0A507AZM6"/>
<evidence type="ECO:0000256" key="2">
    <source>
        <dbReference type="ARBA" id="ARBA00023002"/>
    </source>
</evidence>
<dbReference type="AlphaFoldDB" id="A0A507AZM6"/>
<protein>
    <recommendedName>
        <fullName evidence="3">2,4-dienoyl-CoA reductase [(3E)-enoyl-CoA-producing]</fullName>
        <ecNumber evidence="3">1.3.1.124</ecNumber>
    </recommendedName>
</protein>
<dbReference type="SUPFAM" id="SSF51735">
    <property type="entry name" value="NAD(P)-binding Rossmann-fold domains"/>
    <property type="match status" value="1"/>
</dbReference>
<dbReference type="GO" id="GO:0008670">
    <property type="term" value="F:2,4-dienoyl-CoA reductase (NADPH) activity"/>
    <property type="evidence" value="ECO:0007669"/>
    <property type="project" value="InterPro"/>
</dbReference>
<comment type="caution">
    <text evidence="6">The sequence shown here is derived from an EMBL/GenBank/DDBJ whole genome shotgun (WGS) entry which is preliminary data.</text>
</comment>
<reference evidence="6 7" key="1">
    <citation type="submission" date="2019-06" db="EMBL/GenBank/DDBJ databases">
        <title>Draft genome sequence of the filamentous fungus Phialemoniopsis curvata isolated from diesel fuel.</title>
        <authorList>
            <person name="Varaljay V.A."/>
            <person name="Lyon W.J."/>
            <person name="Crouch A.L."/>
            <person name="Drake C.E."/>
            <person name="Hollomon J.M."/>
            <person name="Nadeau L.J."/>
            <person name="Nunn H.S."/>
            <person name="Stevenson B.S."/>
            <person name="Bojanowski C.L."/>
            <person name="Crookes-Goodson W.J."/>
        </authorList>
    </citation>
    <scope>NUCLEOTIDE SEQUENCE [LARGE SCALE GENOMIC DNA]</scope>
    <source>
        <strain evidence="6 7">D216</strain>
    </source>
</reference>
<dbReference type="GO" id="GO:0009062">
    <property type="term" value="P:fatty acid catabolic process"/>
    <property type="evidence" value="ECO:0007669"/>
    <property type="project" value="InterPro"/>
</dbReference>
<gene>
    <name evidence="6" type="ORF">E0L32_003944</name>
</gene>
<keyword evidence="2" id="KW-0560">Oxidoreductase</keyword>
<dbReference type="STRING" id="1093900.A0A507AZM6"/>
<evidence type="ECO:0000313" key="6">
    <source>
        <dbReference type="EMBL" id="TPX16295.1"/>
    </source>
</evidence>
<sequence length="232" mass="24671">MPFPQIENLRAAADRCAHELGGMDFVIAGAAGNFVASIENLSSNAFKTVMDIDAVGTFNTIKATMPHLLRSRSPRIIYMSATFYFTGMPLQAHASAAKSSVDSLMASVALEYGPRGVTSNVISPGGITGTEGLNRLESVDEHERVQYARQIPSGRLGTVRDVADATVFLLSDAGSYINGQVLAVDGAAWRRQGAIGVGIDQSMKYPDFLLDGQTSSGVKESRGGDQIDKPKL</sequence>
<dbReference type="RefSeq" id="XP_030998006.1">
    <property type="nucleotide sequence ID" value="XM_031138299.1"/>
</dbReference>
<dbReference type="GO" id="GO:0005777">
    <property type="term" value="C:peroxisome"/>
    <property type="evidence" value="ECO:0007669"/>
    <property type="project" value="TreeGrafter"/>
</dbReference>
<organism evidence="6 7">
    <name type="scientific">Thyridium curvatum</name>
    <dbReference type="NCBI Taxonomy" id="1093900"/>
    <lineage>
        <taxon>Eukaryota</taxon>
        <taxon>Fungi</taxon>
        <taxon>Dikarya</taxon>
        <taxon>Ascomycota</taxon>
        <taxon>Pezizomycotina</taxon>
        <taxon>Sordariomycetes</taxon>
        <taxon>Sordariomycetidae</taxon>
        <taxon>Thyridiales</taxon>
        <taxon>Thyridiaceae</taxon>
        <taxon>Thyridium</taxon>
    </lineage>
</organism>
<dbReference type="InterPro" id="IPR045017">
    <property type="entry name" value="DECR2-like"/>
</dbReference>
<dbReference type="EC" id="1.3.1.124" evidence="3"/>
<evidence type="ECO:0000256" key="4">
    <source>
        <dbReference type="ARBA" id="ARBA00048009"/>
    </source>
</evidence>
<dbReference type="InterPro" id="IPR002347">
    <property type="entry name" value="SDR_fam"/>
</dbReference>
<evidence type="ECO:0000256" key="3">
    <source>
        <dbReference type="ARBA" id="ARBA00026117"/>
    </source>
</evidence>
<accession>A0A507AZM6</accession>
<evidence type="ECO:0000313" key="7">
    <source>
        <dbReference type="Proteomes" id="UP000319257"/>
    </source>
</evidence>
<evidence type="ECO:0000256" key="1">
    <source>
        <dbReference type="ARBA" id="ARBA00022857"/>
    </source>
</evidence>
<dbReference type="Pfam" id="PF13561">
    <property type="entry name" value="adh_short_C2"/>
    <property type="match status" value="1"/>
</dbReference>
<keyword evidence="1" id="KW-0521">NADP</keyword>
<dbReference type="EMBL" id="SKBQ01000018">
    <property type="protein sequence ID" value="TPX16295.1"/>
    <property type="molecule type" value="Genomic_DNA"/>
</dbReference>
<dbReference type="Proteomes" id="UP000319257">
    <property type="component" value="Unassembled WGS sequence"/>
</dbReference>
<dbReference type="PRINTS" id="PR00081">
    <property type="entry name" value="GDHRDH"/>
</dbReference>
<keyword evidence="7" id="KW-1185">Reference proteome</keyword>
<comment type="catalytic activity">
    <reaction evidence="5">
        <text>a (2E,4Z)-dienoyl-CoA + NADPH + H(+) = a 4,5-saturated-(3E)-enoyl-CoA + NADP(+)</text>
        <dbReference type="Rhea" id="RHEA:61892"/>
        <dbReference type="ChEBI" id="CHEBI:15378"/>
        <dbReference type="ChEBI" id="CHEBI:57783"/>
        <dbReference type="ChEBI" id="CHEBI:58349"/>
        <dbReference type="ChEBI" id="CHEBI:85099"/>
        <dbReference type="ChEBI" id="CHEBI:85493"/>
        <dbReference type="EC" id="1.3.1.124"/>
    </reaction>
</comment>
<evidence type="ECO:0000256" key="5">
    <source>
        <dbReference type="ARBA" id="ARBA00048340"/>
    </source>
</evidence>
<dbReference type="InterPro" id="IPR036291">
    <property type="entry name" value="NAD(P)-bd_dom_sf"/>
</dbReference>
<dbReference type="GeneID" id="41971391"/>
<dbReference type="PANTHER" id="PTHR43296">
    <property type="entry name" value="PEROXISOMAL 2,4-DIENOYL-COA REDUCTASE"/>
    <property type="match status" value="1"/>
</dbReference>
<dbReference type="Gene3D" id="3.40.50.720">
    <property type="entry name" value="NAD(P)-binding Rossmann-like Domain"/>
    <property type="match status" value="1"/>
</dbReference>
<dbReference type="OrthoDB" id="2136131at2759"/>
<comment type="catalytic activity">
    <reaction evidence="4">
        <text>a (2E,4E)-dienoyl-CoA + NADPH + H(+) = a 4,5-saturated-(3E)-enoyl-CoA + NADP(+)</text>
        <dbReference type="Rhea" id="RHEA:45912"/>
        <dbReference type="ChEBI" id="CHEBI:15378"/>
        <dbReference type="ChEBI" id="CHEBI:57783"/>
        <dbReference type="ChEBI" id="CHEBI:58349"/>
        <dbReference type="ChEBI" id="CHEBI:85101"/>
        <dbReference type="ChEBI" id="CHEBI:85493"/>
        <dbReference type="EC" id="1.3.1.124"/>
    </reaction>
</comment>
<dbReference type="PANTHER" id="PTHR43296:SF2">
    <property type="entry name" value="PEROXISOMAL 2,4-DIENOYL-COA REDUCTASE [(3E)-ENOYL-COA-PRODUCING]"/>
    <property type="match status" value="1"/>
</dbReference>